<comment type="caution">
    <text evidence="2">The sequence shown here is derived from an EMBL/GenBank/DDBJ whole genome shotgun (WGS) entry which is preliminary data.</text>
</comment>
<evidence type="ECO:0000313" key="3">
    <source>
        <dbReference type="Proteomes" id="UP001215151"/>
    </source>
</evidence>
<gene>
    <name evidence="2" type="ORF">ONZ51_g12065</name>
</gene>
<accession>A0AAD7TGG2</accession>
<evidence type="ECO:0000313" key="2">
    <source>
        <dbReference type="EMBL" id="KAJ8456539.1"/>
    </source>
</evidence>
<protein>
    <submittedName>
        <fullName evidence="2">Uncharacterized protein</fullName>
    </submittedName>
</protein>
<feature type="region of interest" description="Disordered" evidence="1">
    <location>
        <begin position="95"/>
        <end position="141"/>
    </location>
</feature>
<name>A0AAD7TGG2_9APHY</name>
<reference evidence="2" key="1">
    <citation type="submission" date="2022-11" db="EMBL/GenBank/DDBJ databases">
        <title>Genome Sequence of Cubamyces cubensis.</title>
        <authorList>
            <person name="Buettner E."/>
        </authorList>
    </citation>
    <scope>NUCLEOTIDE SEQUENCE</scope>
    <source>
        <strain evidence="2">MPL-01</strain>
    </source>
</reference>
<dbReference type="AlphaFoldDB" id="A0AAD7TGG2"/>
<proteinExistence type="predicted"/>
<dbReference type="Proteomes" id="UP001215151">
    <property type="component" value="Unassembled WGS sequence"/>
</dbReference>
<dbReference type="EMBL" id="JAPEVG010000665">
    <property type="protein sequence ID" value="KAJ8456539.1"/>
    <property type="molecule type" value="Genomic_DNA"/>
</dbReference>
<organism evidence="2 3">
    <name type="scientific">Trametes cubensis</name>
    <dbReference type="NCBI Taxonomy" id="1111947"/>
    <lineage>
        <taxon>Eukaryota</taxon>
        <taxon>Fungi</taxon>
        <taxon>Dikarya</taxon>
        <taxon>Basidiomycota</taxon>
        <taxon>Agaricomycotina</taxon>
        <taxon>Agaricomycetes</taxon>
        <taxon>Polyporales</taxon>
        <taxon>Polyporaceae</taxon>
        <taxon>Trametes</taxon>
    </lineage>
</organism>
<evidence type="ECO:0000256" key="1">
    <source>
        <dbReference type="SAM" id="MobiDB-lite"/>
    </source>
</evidence>
<feature type="compositionally biased region" description="Basic and acidic residues" evidence="1">
    <location>
        <begin position="122"/>
        <end position="135"/>
    </location>
</feature>
<feature type="region of interest" description="Disordered" evidence="1">
    <location>
        <begin position="170"/>
        <end position="203"/>
    </location>
</feature>
<sequence>MTGTSIVGPEMSLHERLIAGYVVHLENIGDITKISPAATLPHVSSWLLKDDGGNYAQENRTVPLLRQRRQDSSVGMGSMDLNEDNIASQLRDIDAAPDPGYEAENDEEDVNLPFDDDVEMSGSDRENEIHSRASRTENNSDINADLVRRMVSIEERQDKTDSQIARIWDKLNASPTDSGSDDAAMTVDSTRKEDTRRRGKDSAANYLRSCIRTHTQKTFGITNNGDMPPPPSQEVQSQVLQCVVNGQAPPKPFMYDWSSPPSTHYNLCVEEAFCADFWMNVMAGSYALAQIPSQYQCRQEFVRVFRTHIITCRHHWSKTQGTRLSASQTAVLARRAAGKSRIGTTFRNRRSAATRIQDSRLSAKVVNLVDTIGAQGISSDEEVTVPGTHGKSFAAYMKPWRAQMLVNIYRFLDMVHAATRNPNGNPIRTRYQTAEVRENVVVPKFLPIDCYDPLYLETLSDVDRHLLQPASRYGLEALYMSMRAAGYR</sequence>
<feature type="compositionally biased region" description="Acidic residues" evidence="1">
    <location>
        <begin position="101"/>
        <end position="119"/>
    </location>
</feature>
<keyword evidence="3" id="KW-1185">Reference proteome</keyword>